<comment type="similarity">
    <text evidence="1 2">Belongs to the glycosyltransferase 77 family.</text>
</comment>
<dbReference type="Proteomes" id="UP001652660">
    <property type="component" value="Chromosome 11e"/>
</dbReference>
<dbReference type="GO" id="GO:0000139">
    <property type="term" value="C:Golgi membrane"/>
    <property type="evidence" value="ECO:0007669"/>
    <property type="project" value="UniProtKB-SubCell"/>
</dbReference>
<evidence type="ECO:0000256" key="3">
    <source>
        <dbReference type="SAM" id="MobiDB-lite"/>
    </source>
</evidence>
<proteinExistence type="inferred from homology"/>
<dbReference type="GO" id="GO:0016757">
    <property type="term" value="F:glycosyltransferase activity"/>
    <property type="evidence" value="ECO:0007669"/>
    <property type="project" value="UniProtKB-KW"/>
</dbReference>
<comment type="subcellular location">
    <subcellularLocation>
        <location evidence="2">Golgi apparatus membrane</location>
        <topology evidence="2">Single-pass type II membrane protein</topology>
    </subcellularLocation>
</comment>
<evidence type="ECO:0000313" key="7">
    <source>
        <dbReference type="RefSeq" id="XP_027079909.1"/>
    </source>
</evidence>
<dbReference type="PANTHER" id="PTHR46038">
    <property type="entry name" value="EXPRESSED PROTEIN-RELATED"/>
    <property type="match status" value="1"/>
</dbReference>
<reference evidence="5" key="1">
    <citation type="journal article" date="2025" name="Foods">
        <title>Unveiling the Microbial Signatures of Arabica Coffee Cherries: Insights into Ripeness Specific Diversity, Functional Traits, and Implications for Quality and Safety.</title>
        <authorList>
            <consortium name="RefSeq"/>
            <person name="Tenea G.N."/>
            <person name="Cifuentes V."/>
            <person name="Reyes P."/>
            <person name="Cevallos-Vallejos M."/>
        </authorList>
    </citation>
    <scope>NUCLEOTIDE SEQUENCE [LARGE SCALE GENOMIC DNA]</scope>
</reference>
<evidence type="ECO:0000256" key="2">
    <source>
        <dbReference type="RuleBase" id="RU363055"/>
    </source>
</evidence>
<keyword evidence="2" id="KW-0808">Transferase</keyword>
<name>A0A6P6TN31_COFAR</name>
<feature type="region of interest" description="Disordered" evidence="3">
    <location>
        <begin position="26"/>
        <end position="46"/>
    </location>
</feature>
<dbReference type="OrthoDB" id="540503at2759"/>
<dbReference type="GeneID" id="113702927"/>
<keyword evidence="2" id="KW-0735">Signal-anchor</keyword>
<gene>
    <name evidence="6 7" type="primary">LOC113702927</name>
</gene>
<keyword evidence="2" id="KW-1133">Transmembrane helix</keyword>
<feature type="domain" description="Nucleotide-diphospho-sugar transferase" evidence="4">
    <location>
        <begin position="170"/>
        <end position="368"/>
    </location>
</feature>
<keyword evidence="5" id="KW-1185">Reference proteome</keyword>
<dbReference type="RefSeq" id="XP_027079908.1">
    <property type="nucleotide sequence ID" value="XM_027224107.1"/>
</dbReference>
<dbReference type="EC" id="2.4.2.-" evidence="2"/>
<dbReference type="InterPro" id="IPR029044">
    <property type="entry name" value="Nucleotide-diphossugar_trans"/>
</dbReference>
<dbReference type="GO" id="GO:0071555">
    <property type="term" value="P:cell wall organization"/>
    <property type="evidence" value="ECO:0007669"/>
    <property type="project" value="UniProtKB-KW"/>
</dbReference>
<keyword evidence="2" id="KW-0812">Transmembrane</keyword>
<dbReference type="SUPFAM" id="SSF53448">
    <property type="entry name" value="Nucleotide-diphospho-sugar transferases"/>
    <property type="match status" value="1"/>
</dbReference>
<sequence length="428" mass="48894">MISSSPSSSPLSSAYIFPRRRLSSPSFLPLSSPPPKPPLPSNSGEMKPDVASNSAVYLRRVFTAIVFLSAVVLSCFVLYRATDSVGLKMPMVYYYYYASGNPDLLSDDVSSDNSRLPDSKEFRLEKVLNDAAMEDKTVILTTLNEAWASPNSIIDLFLESFRFGEHTRKLLNHLVIIALDMKAFSRCLDIHTHCFALVTEGVNFSSEAYFMTPAYLKMMWSRIFFLQSVLELGFNFVFTDADVMWFRDPFPHFYFDADFQIACDHFSGISDGVENKPNGGFKFVRSNNRSIEFYKYWYSSREKFPGLHDQDVLNIIKNGTFIQDIGLKMRFLSTAYFGGFCEPSRDLNEVCTMHANCCFGLDSKLHDLRILLQDWKSYMSLPPRFKGSPLVSWRVPQNCSLDALLHFDLQSEDEKQEMDNNGKTDKRL</sequence>
<keyword evidence="2" id="KW-0961">Cell wall biogenesis/degradation</keyword>
<protein>
    <recommendedName>
        <fullName evidence="2">Glycosyltransferase</fullName>
        <ecNumber evidence="2">2.4.2.-</ecNumber>
    </recommendedName>
</protein>
<dbReference type="AlphaFoldDB" id="A0A6P6TN31"/>
<dbReference type="InterPro" id="IPR044821">
    <property type="entry name" value="At1g28695/At4g15970-like"/>
</dbReference>
<feature type="compositionally biased region" description="Pro residues" evidence="3">
    <location>
        <begin position="31"/>
        <end position="40"/>
    </location>
</feature>
<evidence type="ECO:0000313" key="6">
    <source>
        <dbReference type="RefSeq" id="XP_027079908.1"/>
    </source>
</evidence>
<organism evidence="5 7">
    <name type="scientific">Coffea arabica</name>
    <name type="common">Arabian coffee</name>
    <dbReference type="NCBI Taxonomy" id="13443"/>
    <lineage>
        <taxon>Eukaryota</taxon>
        <taxon>Viridiplantae</taxon>
        <taxon>Streptophyta</taxon>
        <taxon>Embryophyta</taxon>
        <taxon>Tracheophyta</taxon>
        <taxon>Spermatophyta</taxon>
        <taxon>Magnoliopsida</taxon>
        <taxon>eudicotyledons</taxon>
        <taxon>Gunneridae</taxon>
        <taxon>Pentapetalae</taxon>
        <taxon>asterids</taxon>
        <taxon>lamiids</taxon>
        <taxon>Gentianales</taxon>
        <taxon>Rubiaceae</taxon>
        <taxon>Ixoroideae</taxon>
        <taxon>Gardenieae complex</taxon>
        <taxon>Bertiereae - Coffeeae clade</taxon>
        <taxon>Coffeeae</taxon>
        <taxon>Coffea</taxon>
    </lineage>
</organism>
<dbReference type="InterPro" id="IPR005069">
    <property type="entry name" value="Nucl-diP-sugar_transferase"/>
</dbReference>
<keyword evidence="2" id="KW-0333">Golgi apparatus</keyword>
<feature type="transmembrane region" description="Helical" evidence="2">
    <location>
        <begin position="57"/>
        <end position="79"/>
    </location>
</feature>
<keyword evidence="2" id="KW-0328">Glycosyltransferase</keyword>
<dbReference type="Pfam" id="PF03407">
    <property type="entry name" value="Nucleotid_trans"/>
    <property type="match status" value="1"/>
</dbReference>
<evidence type="ECO:0000313" key="5">
    <source>
        <dbReference type="Proteomes" id="UP001652660"/>
    </source>
</evidence>
<keyword evidence="2" id="KW-0472">Membrane</keyword>
<dbReference type="RefSeq" id="XP_027079909.1">
    <property type="nucleotide sequence ID" value="XM_027224108.1"/>
</dbReference>
<reference evidence="6 7" key="2">
    <citation type="submission" date="2025-04" db="UniProtKB">
        <authorList>
            <consortium name="RefSeq"/>
        </authorList>
    </citation>
    <scope>IDENTIFICATION</scope>
    <source>
        <tissue evidence="6 7">Leaves</tissue>
    </source>
</reference>
<accession>A0A6P6TN31</accession>
<evidence type="ECO:0000259" key="4">
    <source>
        <dbReference type="Pfam" id="PF03407"/>
    </source>
</evidence>
<dbReference type="PANTHER" id="PTHR46038:SF38">
    <property type="entry name" value="GLYCOSYLTRANSFERASE-RELATED"/>
    <property type="match status" value="1"/>
</dbReference>
<evidence type="ECO:0000256" key="1">
    <source>
        <dbReference type="ARBA" id="ARBA00007033"/>
    </source>
</evidence>